<evidence type="ECO:0000313" key="2">
    <source>
        <dbReference type="EMBL" id="KAK2950812.1"/>
    </source>
</evidence>
<dbReference type="InterPro" id="IPR029045">
    <property type="entry name" value="ClpP/crotonase-like_dom_sf"/>
</dbReference>
<protein>
    <recommendedName>
        <fullName evidence="1">Tail specific protease domain-containing protein</fullName>
    </recommendedName>
</protein>
<dbReference type="Proteomes" id="UP001281761">
    <property type="component" value="Unassembled WGS sequence"/>
</dbReference>
<dbReference type="PANTHER" id="PTHR37049:SF4">
    <property type="entry name" value="RHODANESE DOMAIN-CONTAINING PROTEIN"/>
    <property type="match status" value="1"/>
</dbReference>
<evidence type="ECO:0000259" key="1">
    <source>
        <dbReference type="Pfam" id="PF03572"/>
    </source>
</evidence>
<reference evidence="2 3" key="1">
    <citation type="journal article" date="2022" name="bioRxiv">
        <title>Genomics of Preaxostyla Flagellates Illuminates Evolutionary Transitions and the Path Towards Mitochondrial Loss.</title>
        <authorList>
            <person name="Novak L.V.F."/>
            <person name="Treitli S.C."/>
            <person name="Pyrih J."/>
            <person name="Halakuc P."/>
            <person name="Pipaliya S.V."/>
            <person name="Vacek V."/>
            <person name="Brzon O."/>
            <person name="Soukal P."/>
            <person name="Eme L."/>
            <person name="Dacks J.B."/>
            <person name="Karnkowska A."/>
            <person name="Elias M."/>
            <person name="Hampl V."/>
        </authorList>
    </citation>
    <scope>NUCLEOTIDE SEQUENCE [LARGE SCALE GENOMIC DNA]</scope>
    <source>
        <strain evidence="2">NAU3</strain>
        <tissue evidence="2">Gut</tissue>
    </source>
</reference>
<accession>A0ABQ9XEB4</accession>
<proteinExistence type="predicted"/>
<keyword evidence="3" id="KW-1185">Reference proteome</keyword>
<dbReference type="PANTHER" id="PTHR37049">
    <property type="entry name" value="PEPTIDASE S41 FAMILY PROTEIN"/>
    <property type="match status" value="1"/>
</dbReference>
<organism evidence="2 3">
    <name type="scientific">Blattamonas nauphoetae</name>
    <dbReference type="NCBI Taxonomy" id="2049346"/>
    <lineage>
        <taxon>Eukaryota</taxon>
        <taxon>Metamonada</taxon>
        <taxon>Preaxostyla</taxon>
        <taxon>Oxymonadida</taxon>
        <taxon>Blattamonas</taxon>
    </lineage>
</organism>
<dbReference type="Gene3D" id="3.90.226.10">
    <property type="entry name" value="2-enoyl-CoA Hydratase, Chain A, domain 1"/>
    <property type="match status" value="1"/>
</dbReference>
<dbReference type="EMBL" id="JARBJD010000129">
    <property type="protein sequence ID" value="KAK2950812.1"/>
    <property type="molecule type" value="Genomic_DNA"/>
</dbReference>
<feature type="domain" description="Tail specific protease" evidence="1">
    <location>
        <begin position="233"/>
        <end position="420"/>
    </location>
</feature>
<gene>
    <name evidence="2" type="ORF">BLNAU_14230</name>
</gene>
<evidence type="ECO:0000313" key="3">
    <source>
        <dbReference type="Proteomes" id="UP001281761"/>
    </source>
</evidence>
<dbReference type="Pfam" id="PF03572">
    <property type="entry name" value="Peptidase_S41"/>
    <property type="match status" value="1"/>
</dbReference>
<comment type="caution">
    <text evidence="2">The sequence shown here is derived from an EMBL/GenBank/DDBJ whole genome shotgun (WGS) entry which is preliminary data.</text>
</comment>
<dbReference type="SUPFAM" id="SSF52096">
    <property type="entry name" value="ClpP/crotonase"/>
    <property type="match status" value="1"/>
</dbReference>
<dbReference type="InterPro" id="IPR005151">
    <property type="entry name" value="Tail-specific_protease"/>
</dbReference>
<dbReference type="InterPro" id="IPR052766">
    <property type="entry name" value="S41A_metabolite_peptidase"/>
</dbReference>
<sequence>MADMDAHLQFIAPCEKVFLQYFPYDLSIETTNPPILVLREFSAFPSLSEDSNKKLGFDLIGAKVHNLSLHQEFDPTKTPFDVLSDWAEENVVAAKRKTNRFNRAILSDFVARTALKPQTAEVKMMVTLTNGEQKIVSVPFGVYIGTDESITDLEEFCPLKIMNNQSTTQAPALSFDDILRKNKNIIQDVLSPARQLISSTNNSIPPPQSNSDYFTPIITSEFSITSSVIPSEKIGYLHIDSFDEEENGTAKAFVQSLKGILAKKCDKLILDLRGNGGGDMRLIIQMMELLWPNRIPHTFQMDHQVTPWHDMFEDFTAATSNPLLDPITFKPTNMTKDRVMKMFTHINGTEYERRYSKRYLFDGADDWIGSSLQKYWSRALLKRTTPLFTPENIIMLTDGRCGSACGMFIKTARGHRLGRVFDVSKVESIAKLFGEESPIVPFVRTTTEMTFTHIIVYSNEEGKENEMWEFSRMTPSVVMRLYKNAPASSEADMKELVEE</sequence>
<name>A0ABQ9XEB4_9EUKA</name>